<accession>A0A6G1IK75</accession>
<gene>
    <name evidence="2" type="ORF">K458DRAFT_394682</name>
</gene>
<feature type="compositionally biased region" description="Basic and acidic residues" evidence="1">
    <location>
        <begin position="7"/>
        <end position="47"/>
    </location>
</feature>
<dbReference type="Gene3D" id="1.10.510.10">
    <property type="entry name" value="Transferase(Phosphotransferase) domain 1"/>
    <property type="match status" value="1"/>
</dbReference>
<evidence type="ECO:0008006" key="4">
    <source>
        <dbReference type="Google" id="ProtNLM"/>
    </source>
</evidence>
<feature type="region of interest" description="Disordered" evidence="1">
    <location>
        <begin position="1"/>
        <end position="49"/>
    </location>
</feature>
<protein>
    <recommendedName>
        <fullName evidence="4">Protein kinase domain-containing protein</fullName>
    </recommendedName>
</protein>
<keyword evidence="3" id="KW-1185">Reference proteome</keyword>
<evidence type="ECO:0000256" key="1">
    <source>
        <dbReference type="SAM" id="MobiDB-lite"/>
    </source>
</evidence>
<evidence type="ECO:0000313" key="3">
    <source>
        <dbReference type="Proteomes" id="UP000799291"/>
    </source>
</evidence>
<reference evidence="2" key="1">
    <citation type="journal article" date="2020" name="Stud. Mycol.">
        <title>101 Dothideomycetes genomes: a test case for predicting lifestyles and emergence of pathogens.</title>
        <authorList>
            <person name="Haridas S."/>
            <person name="Albert R."/>
            <person name="Binder M."/>
            <person name="Bloem J."/>
            <person name="Labutti K."/>
            <person name="Salamov A."/>
            <person name="Andreopoulos B."/>
            <person name="Baker S."/>
            <person name="Barry K."/>
            <person name="Bills G."/>
            <person name="Bluhm B."/>
            <person name="Cannon C."/>
            <person name="Castanera R."/>
            <person name="Culley D."/>
            <person name="Daum C."/>
            <person name="Ezra D."/>
            <person name="Gonzalez J."/>
            <person name="Henrissat B."/>
            <person name="Kuo A."/>
            <person name="Liang C."/>
            <person name="Lipzen A."/>
            <person name="Lutzoni F."/>
            <person name="Magnuson J."/>
            <person name="Mondo S."/>
            <person name="Nolan M."/>
            <person name="Ohm R."/>
            <person name="Pangilinan J."/>
            <person name="Park H.-J."/>
            <person name="Ramirez L."/>
            <person name="Alfaro M."/>
            <person name="Sun H."/>
            <person name="Tritt A."/>
            <person name="Yoshinaga Y."/>
            <person name="Zwiers L.-H."/>
            <person name="Turgeon B."/>
            <person name="Goodwin S."/>
            <person name="Spatafora J."/>
            <person name="Crous P."/>
            <person name="Grigoriev I."/>
        </authorList>
    </citation>
    <scope>NUCLEOTIDE SEQUENCE</scope>
    <source>
        <strain evidence="2">CBS 122367</strain>
    </source>
</reference>
<dbReference type="InterPro" id="IPR011009">
    <property type="entry name" value="Kinase-like_dom_sf"/>
</dbReference>
<dbReference type="OrthoDB" id="3693664at2759"/>
<sequence length="250" mass="28416">MNCKGKTGVDDKEDERTSGTEAKGEDIANIRATDDELSDYKENENGTRGKKKLPMIIPELFLWHAFGQLAEGFHFLLDEKDSEGDVEMKDGDYVELPPEKYLTVIVRDFDTAFFELKGLDDSLTDNPDWYVQRVDNSADRRGDYPPARDLYHEYYDKTTSHNFSSKTDVWGIGCIMYSLATNLLVSGDVPKFEYTGRVTGKGNKAEHVANGKPYSADDFKKVLKCTRGLEASTLYPDDLKDLIRECLRYN</sequence>
<dbReference type="EMBL" id="MU005610">
    <property type="protein sequence ID" value="KAF2678632.1"/>
    <property type="molecule type" value="Genomic_DNA"/>
</dbReference>
<dbReference type="Proteomes" id="UP000799291">
    <property type="component" value="Unassembled WGS sequence"/>
</dbReference>
<proteinExistence type="predicted"/>
<evidence type="ECO:0000313" key="2">
    <source>
        <dbReference type="EMBL" id="KAF2678632.1"/>
    </source>
</evidence>
<dbReference type="AlphaFoldDB" id="A0A6G1IK75"/>
<dbReference type="SUPFAM" id="SSF56112">
    <property type="entry name" value="Protein kinase-like (PK-like)"/>
    <property type="match status" value="1"/>
</dbReference>
<organism evidence="2 3">
    <name type="scientific">Lentithecium fluviatile CBS 122367</name>
    <dbReference type="NCBI Taxonomy" id="1168545"/>
    <lineage>
        <taxon>Eukaryota</taxon>
        <taxon>Fungi</taxon>
        <taxon>Dikarya</taxon>
        <taxon>Ascomycota</taxon>
        <taxon>Pezizomycotina</taxon>
        <taxon>Dothideomycetes</taxon>
        <taxon>Pleosporomycetidae</taxon>
        <taxon>Pleosporales</taxon>
        <taxon>Massarineae</taxon>
        <taxon>Lentitheciaceae</taxon>
        <taxon>Lentithecium</taxon>
    </lineage>
</organism>
<name>A0A6G1IK75_9PLEO</name>